<proteinExistence type="predicted"/>
<keyword evidence="3" id="KW-1185">Reference proteome</keyword>
<evidence type="ECO:0000256" key="1">
    <source>
        <dbReference type="SAM" id="Phobius"/>
    </source>
</evidence>
<keyword evidence="1" id="KW-0472">Membrane</keyword>
<organism evidence="2">
    <name type="scientific">Cytorhabdovirus fragariarugosus</name>
    <dbReference type="NCBI Taxonomy" id="1985706"/>
    <lineage>
        <taxon>Viruses</taxon>
        <taxon>Riboviria</taxon>
        <taxon>Orthornavirae</taxon>
        <taxon>Negarnaviricota</taxon>
        <taxon>Haploviricotina</taxon>
        <taxon>Monjiviricetes</taxon>
        <taxon>Mononegavirales</taxon>
        <taxon>Rhabdoviridae</taxon>
        <taxon>Betarhabdovirinae</taxon>
        <taxon>Alphacytorhabdovirus</taxon>
        <taxon>Alphacytorhabdovirus fragariarugosus</taxon>
    </lineage>
</organism>
<dbReference type="Proteomes" id="UP000682788">
    <property type="component" value="Segment"/>
</dbReference>
<feature type="transmembrane region" description="Helical" evidence="1">
    <location>
        <begin position="32"/>
        <end position="52"/>
    </location>
</feature>
<keyword evidence="1" id="KW-0812">Transmembrane</keyword>
<dbReference type="GeneID" id="80535733"/>
<name>A0A2U8J9E6_9RHAB</name>
<dbReference type="EMBL" id="MH129615">
    <property type="protein sequence ID" value="AWK49432.1"/>
    <property type="molecule type" value="Viral_cRNA"/>
</dbReference>
<dbReference type="KEGG" id="vg:80535733"/>
<evidence type="ECO:0000313" key="2">
    <source>
        <dbReference type="EMBL" id="AWK49432.1"/>
    </source>
</evidence>
<evidence type="ECO:0000313" key="3">
    <source>
        <dbReference type="Proteomes" id="UP000682788"/>
    </source>
</evidence>
<reference evidence="2" key="1">
    <citation type="journal article" date="2018" name="Arch. Virol.">
        <title>Complete genome sequences of two divergent isolates of strawberry crinkle virus coinfecting a single strawberry plant.</title>
        <authorList>
            <person name="Koloniuk I."/>
            <person name="Franova J."/>
            <person name="Sarkisova T."/>
            <person name="Pribylova J."/>
        </authorList>
    </citation>
    <scope>NUCLEOTIDE SEQUENCE</scope>
    <source>
        <strain evidence="2">A</strain>
    </source>
</reference>
<keyword evidence="1" id="KW-1133">Transmembrane helix</keyword>
<protein>
    <submittedName>
        <fullName evidence="2">Putative P6 protein</fullName>
    </submittedName>
</protein>
<dbReference type="RefSeq" id="YP_010797748.1">
    <property type="nucleotide sequence ID" value="NC_076239.1"/>
</dbReference>
<sequence length="67" mass="7663">MMDGATQVLNDIGENEINFDIPGFNIGDKKDLIIMVMLITKVVLIAILFILCKTRRGRPGRLMMRWI</sequence>
<accession>A0A2U8J9E6</accession>